<dbReference type="Proteomes" id="UP000060602">
    <property type="component" value="Chromosome"/>
</dbReference>
<protein>
    <submittedName>
        <fullName evidence="3">DUF4880 domain-containing protein</fullName>
    </submittedName>
</protein>
<gene>
    <name evidence="3" type="ORF">AL504_14350</name>
</gene>
<dbReference type="RefSeq" id="WP_061072401.1">
    <property type="nucleotide sequence ID" value="NZ_CP014060.2"/>
</dbReference>
<dbReference type="InterPro" id="IPR006860">
    <property type="entry name" value="FecR"/>
</dbReference>
<dbReference type="InterPro" id="IPR032623">
    <property type="entry name" value="FecR_N"/>
</dbReference>
<evidence type="ECO:0000313" key="3">
    <source>
        <dbReference type="EMBL" id="AMG37089.1"/>
    </source>
</evidence>
<organism evidence="3 4">
    <name type="scientific">Alcaligenes xylosoxydans xylosoxydans</name>
    <name type="common">Achromobacter xylosoxidans</name>
    <dbReference type="NCBI Taxonomy" id="85698"/>
    <lineage>
        <taxon>Bacteria</taxon>
        <taxon>Pseudomonadati</taxon>
        <taxon>Pseudomonadota</taxon>
        <taxon>Betaproteobacteria</taxon>
        <taxon>Burkholderiales</taxon>
        <taxon>Alcaligenaceae</taxon>
        <taxon>Achromobacter</taxon>
    </lineage>
</organism>
<feature type="domain" description="FecR protein" evidence="1">
    <location>
        <begin position="114"/>
        <end position="204"/>
    </location>
</feature>
<sequence length="331" mass="36481">MIRTAKARERDAARQAAQWFARLLSPQQDEGVRVAWQQWFEACPENRQAWTKVEAVQRCFSDVSCKQVAMATLQGTDSGRRRILRLAVAGATCLPLGMLAMQAPQAWRRWNAEFSTAVGQISRLPLRDGTVAVLDTDSAADVVYDEGASRILLRNGRVYVNAAGERGNASLAVVVQTEFGDVHAAGAEFVVCVGDRQGQVRVNTQAVRVVPRDGRAGARQVDAHQWADFSATEVGPPRHVDSEWFAAWRTGSLVAVKMPLGQFVARLRAYRPGWLLLDDSLAELPVSGTFPLANADLALDALENSYPVEIRRMTRYVTWIVPRAKGPVRSV</sequence>
<dbReference type="EMBL" id="CP014060">
    <property type="protein sequence ID" value="AMG37089.1"/>
    <property type="molecule type" value="Genomic_DNA"/>
</dbReference>
<dbReference type="GO" id="GO:0016989">
    <property type="term" value="F:sigma factor antagonist activity"/>
    <property type="evidence" value="ECO:0007669"/>
    <property type="project" value="TreeGrafter"/>
</dbReference>
<evidence type="ECO:0000259" key="2">
    <source>
        <dbReference type="Pfam" id="PF16220"/>
    </source>
</evidence>
<dbReference type="Pfam" id="PF16220">
    <property type="entry name" value="DUF4880"/>
    <property type="match status" value="1"/>
</dbReference>
<evidence type="ECO:0000313" key="4">
    <source>
        <dbReference type="Proteomes" id="UP000060602"/>
    </source>
</evidence>
<accession>A0A0X8NZF4</accession>
<dbReference type="PIRSF" id="PIRSF018266">
    <property type="entry name" value="FecR"/>
    <property type="match status" value="1"/>
</dbReference>
<reference evidence="4" key="1">
    <citation type="submission" date="2015-12" db="EMBL/GenBank/DDBJ databases">
        <title>FDA dAtabase for Regulatory Grade micrObial Sequences (FDA-ARGOS): Supporting development and validation of Infectious Disease Dx tests.</title>
        <authorList>
            <person name="Case J."/>
            <person name="Tallon L."/>
            <person name="Sadzewicz L."/>
            <person name="Sengamalay N."/>
            <person name="Ott S."/>
            <person name="Godinez A."/>
            <person name="Nagaraj S."/>
            <person name="Nadendla S."/>
            <person name="Sichtig H."/>
        </authorList>
    </citation>
    <scope>NUCLEOTIDE SEQUENCE [LARGE SCALE GENOMIC DNA]</scope>
    <source>
        <strain evidence="4">FDAARGOS_147</strain>
    </source>
</reference>
<dbReference type="AlphaFoldDB" id="A0A0X8NZF4"/>
<dbReference type="Pfam" id="PF04773">
    <property type="entry name" value="FecR"/>
    <property type="match status" value="1"/>
</dbReference>
<dbReference type="PANTHER" id="PTHR30273">
    <property type="entry name" value="PERIPLASMIC SIGNAL SENSOR AND SIGMA FACTOR ACTIVATOR FECR-RELATED"/>
    <property type="match status" value="1"/>
</dbReference>
<feature type="domain" description="FecR N-terminal" evidence="2">
    <location>
        <begin position="14"/>
        <end position="56"/>
    </location>
</feature>
<dbReference type="PANTHER" id="PTHR30273:SF2">
    <property type="entry name" value="PROTEIN FECR"/>
    <property type="match status" value="1"/>
</dbReference>
<name>A0A0X8NZF4_ALCXX</name>
<dbReference type="Gene3D" id="2.60.120.1440">
    <property type="match status" value="1"/>
</dbReference>
<dbReference type="InterPro" id="IPR012373">
    <property type="entry name" value="Ferrdict_sens_TM"/>
</dbReference>
<evidence type="ECO:0000259" key="1">
    <source>
        <dbReference type="Pfam" id="PF04773"/>
    </source>
</evidence>
<proteinExistence type="predicted"/>